<dbReference type="RefSeq" id="WP_035619399.1">
    <property type="nucleotide sequence ID" value="NZ_JBEWQG010000011.1"/>
</dbReference>
<evidence type="ECO:0000313" key="4">
    <source>
        <dbReference type="Proteomes" id="UP000198424"/>
    </source>
</evidence>
<name>A0A086ANC0_FLAHY</name>
<dbReference type="eggNOG" id="ENOG5030YRX">
    <property type="taxonomic scope" value="Bacteria"/>
</dbReference>
<organism evidence="1 3">
    <name type="scientific">Flavobacterium hydatis</name>
    <name type="common">Cytophaga aquatilis</name>
    <dbReference type="NCBI Taxonomy" id="991"/>
    <lineage>
        <taxon>Bacteria</taxon>
        <taxon>Pseudomonadati</taxon>
        <taxon>Bacteroidota</taxon>
        <taxon>Flavobacteriia</taxon>
        <taxon>Flavobacteriales</taxon>
        <taxon>Flavobacteriaceae</taxon>
        <taxon>Flavobacterium</taxon>
    </lineage>
</organism>
<dbReference type="OrthoDB" id="1261979at2"/>
<dbReference type="EMBL" id="JPRM01000006">
    <property type="protein sequence ID" value="KFF18184.1"/>
    <property type="molecule type" value="Genomic_DNA"/>
</dbReference>
<protein>
    <submittedName>
        <fullName evidence="1">Uncharacterized protein</fullName>
    </submittedName>
</protein>
<reference evidence="2 4" key="2">
    <citation type="submission" date="2016-11" db="EMBL/GenBank/DDBJ databases">
        <title>Whole genomes of Flavobacteriaceae.</title>
        <authorList>
            <person name="Stine C."/>
            <person name="Li C."/>
            <person name="Tadesse D."/>
        </authorList>
    </citation>
    <scope>NUCLEOTIDE SEQUENCE [LARGE SCALE GENOMIC DNA]</scope>
    <source>
        <strain evidence="2 4">ATCC 29551</strain>
    </source>
</reference>
<reference evidence="1 3" key="1">
    <citation type="submission" date="2014-07" db="EMBL/GenBank/DDBJ databases">
        <title>Genome of Flavobacterium hydatis DSM 2063.</title>
        <authorList>
            <person name="Pipes S.E."/>
            <person name="Stropko S.J."/>
            <person name="Newman J.D."/>
        </authorList>
    </citation>
    <scope>NUCLEOTIDE SEQUENCE [LARGE SCALE GENOMIC DNA]</scope>
    <source>
        <strain evidence="1 3">DSM 2063</strain>
    </source>
</reference>
<keyword evidence="4" id="KW-1185">Reference proteome</keyword>
<gene>
    <name evidence="2" type="ORF">B0A62_07430</name>
    <name evidence="1" type="ORF">IW20_04585</name>
</gene>
<dbReference type="EMBL" id="MUGY01000004">
    <property type="protein sequence ID" value="OXA97068.1"/>
    <property type="molecule type" value="Genomic_DNA"/>
</dbReference>
<dbReference type="Proteomes" id="UP000198424">
    <property type="component" value="Unassembled WGS sequence"/>
</dbReference>
<accession>A0A086ANC0</accession>
<comment type="caution">
    <text evidence="1">The sequence shown here is derived from an EMBL/GenBank/DDBJ whole genome shotgun (WGS) entry which is preliminary data.</text>
</comment>
<evidence type="ECO:0000313" key="2">
    <source>
        <dbReference type="EMBL" id="OXA97068.1"/>
    </source>
</evidence>
<dbReference type="Proteomes" id="UP000028712">
    <property type="component" value="Unassembled WGS sequence"/>
</dbReference>
<evidence type="ECO:0000313" key="3">
    <source>
        <dbReference type="Proteomes" id="UP000028712"/>
    </source>
</evidence>
<sequence length="158" mass="17975">MSTTNLNVESNEVITMPPGTKIFSENDNKEIGKVTFPERKSKGLLSPFVEAYYNAESDTLSINIVAYVDLDRRNEVFQYDIFQNCYTDLEGHPQLQFFIAYNMPEQEACTFSVHELKFNANRYAFIGDFSKVRTIQTFLWDVDPVASRGTVTTVQSGG</sequence>
<dbReference type="AlphaFoldDB" id="A0A086ANC0"/>
<proteinExistence type="predicted"/>
<evidence type="ECO:0000313" key="1">
    <source>
        <dbReference type="EMBL" id="KFF18184.1"/>
    </source>
</evidence>
<dbReference type="STRING" id="991.IW20_04585"/>